<proteinExistence type="predicted"/>
<dbReference type="Proteomes" id="UP000054567">
    <property type="component" value="Unassembled WGS sequence"/>
</dbReference>
<accession>A0A0J6IF31</accession>
<reference evidence="2 3" key="1">
    <citation type="submission" date="2007-06" db="EMBL/GenBank/DDBJ databases">
        <title>The Genome Sequence of Coccidioides posadasii RMSCC_3488.</title>
        <authorList>
            <consortium name="Coccidioides Genome Resources Consortium"/>
            <consortium name="The Broad Institute Genome Sequencing Platform"/>
            <person name="Henn M.R."/>
            <person name="Sykes S."/>
            <person name="Young S."/>
            <person name="Jaffe D."/>
            <person name="Berlin A."/>
            <person name="Alvarez P."/>
            <person name="Butler J."/>
            <person name="Gnerre S."/>
            <person name="Grabherr M."/>
            <person name="Mauceli E."/>
            <person name="Brockman W."/>
            <person name="Kodira C."/>
            <person name="Alvarado L."/>
            <person name="Zeng Q."/>
            <person name="Crawford M."/>
            <person name="Antoine C."/>
            <person name="Devon K."/>
            <person name="Galgiani J."/>
            <person name="Orsborn K."/>
            <person name="Lewis M.L."/>
            <person name="Nusbaum C."/>
            <person name="Galagan J."/>
            <person name="Birren B."/>
        </authorList>
    </citation>
    <scope>NUCLEOTIDE SEQUENCE [LARGE SCALE GENOMIC DNA]</scope>
    <source>
        <strain evidence="2 3">RMSCC 3488</strain>
    </source>
</reference>
<reference evidence="3" key="2">
    <citation type="journal article" date="2009" name="Genome Res.">
        <title>Comparative genomic analyses of the human fungal pathogens Coccidioides and their relatives.</title>
        <authorList>
            <person name="Sharpton T.J."/>
            <person name="Stajich J.E."/>
            <person name="Rounsley S.D."/>
            <person name="Gardner M.J."/>
            <person name="Wortman J.R."/>
            <person name="Jordar V.S."/>
            <person name="Maiti R."/>
            <person name="Kodira C.D."/>
            <person name="Neafsey D.E."/>
            <person name="Zeng Q."/>
            <person name="Hung C.-Y."/>
            <person name="McMahan C."/>
            <person name="Muszewska A."/>
            <person name="Grynberg M."/>
            <person name="Mandel M.A."/>
            <person name="Kellner E.M."/>
            <person name="Barker B.M."/>
            <person name="Galgiani J.N."/>
            <person name="Orbach M.J."/>
            <person name="Kirkland T.N."/>
            <person name="Cole G.T."/>
            <person name="Henn M.R."/>
            <person name="Birren B.W."/>
            <person name="Taylor J.W."/>
        </authorList>
    </citation>
    <scope>NUCLEOTIDE SEQUENCE [LARGE SCALE GENOMIC DNA]</scope>
    <source>
        <strain evidence="3">RMSCC 3488</strain>
    </source>
</reference>
<organism evidence="2 3">
    <name type="scientific">Coccidioides posadasii RMSCC 3488</name>
    <dbReference type="NCBI Taxonomy" id="454284"/>
    <lineage>
        <taxon>Eukaryota</taxon>
        <taxon>Fungi</taxon>
        <taxon>Dikarya</taxon>
        <taxon>Ascomycota</taxon>
        <taxon>Pezizomycotina</taxon>
        <taxon>Eurotiomycetes</taxon>
        <taxon>Eurotiomycetidae</taxon>
        <taxon>Onygenales</taxon>
        <taxon>Onygenaceae</taxon>
        <taxon>Coccidioides</taxon>
    </lineage>
</organism>
<feature type="region of interest" description="Disordered" evidence="1">
    <location>
        <begin position="19"/>
        <end position="41"/>
    </location>
</feature>
<sequence length="115" mass="12096">MAVGLFMCTGRLTGKAKTVKGKPDIAGREEEEEEEEEAQSGREGIFLVLLMVLSEDWGPPLPAGTLAVFGAKQWAFVLGGAPGRMGSLLFCSVTDKGVALVASAGHFANLVNRSD</sequence>
<feature type="compositionally biased region" description="Acidic residues" evidence="1">
    <location>
        <begin position="29"/>
        <end position="38"/>
    </location>
</feature>
<name>A0A0J6IF31_COCPO</name>
<dbReference type="VEuPathDB" id="FungiDB:CPAG_06719"/>
<evidence type="ECO:0000313" key="3">
    <source>
        <dbReference type="Proteomes" id="UP000054567"/>
    </source>
</evidence>
<evidence type="ECO:0000313" key="2">
    <source>
        <dbReference type="EMBL" id="KMM70407.1"/>
    </source>
</evidence>
<dbReference type="AlphaFoldDB" id="A0A0J6IF31"/>
<reference evidence="3" key="3">
    <citation type="journal article" date="2010" name="Genome Res.">
        <title>Population genomic sequencing of Coccidioides fungi reveals recent hybridization and transposon control.</title>
        <authorList>
            <person name="Neafsey D.E."/>
            <person name="Barker B.M."/>
            <person name="Sharpton T.J."/>
            <person name="Stajich J.E."/>
            <person name="Park D.J."/>
            <person name="Whiston E."/>
            <person name="Hung C.-Y."/>
            <person name="McMahan C."/>
            <person name="White J."/>
            <person name="Sykes S."/>
            <person name="Heiman D."/>
            <person name="Young S."/>
            <person name="Zeng Q."/>
            <person name="Abouelleil A."/>
            <person name="Aftuck L."/>
            <person name="Bessette D."/>
            <person name="Brown A."/>
            <person name="FitzGerald M."/>
            <person name="Lui A."/>
            <person name="Macdonald J.P."/>
            <person name="Priest M."/>
            <person name="Orbach M.J."/>
            <person name="Galgiani J.N."/>
            <person name="Kirkland T.N."/>
            <person name="Cole G.T."/>
            <person name="Birren B.W."/>
            <person name="Henn M.R."/>
            <person name="Taylor J.W."/>
            <person name="Rounsley S.D."/>
        </authorList>
    </citation>
    <scope>NUCLEOTIDE SEQUENCE [LARGE SCALE GENOMIC DNA]</scope>
    <source>
        <strain evidence="3">RMSCC 3488</strain>
    </source>
</reference>
<evidence type="ECO:0000256" key="1">
    <source>
        <dbReference type="SAM" id="MobiDB-lite"/>
    </source>
</evidence>
<gene>
    <name evidence="2" type="ORF">CPAG_06719</name>
</gene>
<dbReference type="EMBL" id="DS268112">
    <property type="protein sequence ID" value="KMM70407.1"/>
    <property type="molecule type" value="Genomic_DNA"/>
</dbReference>
<protein>
    <submittedName>
        <fullName evidence="2">Uncharacterized protein</fullName>
    </submittedName>
</protein>